<gene>
    <name evidence="1" type="primary">USO1</name>
    <name evidence="1" type="ORF">H2198_003234</name>
</gene>
<dbReference type="Proteomes" id="UP001172386">
    <property type="component" value="Unassembled WGS sequence"/>
</dbReference>
<dbReference type="EMBL" id="JAPDRQ010000042">
    <property type="protein sequence ID" value="KAJ9659230.1"/>
    <property type="molecule type" value="Genomic_DNA"/>
</dbReference>
<keyword evidence="1" id="KW-0489">Methyltransferase</keyword>
<evidence type="ECO:0000313" key="1">
    <source>
        <dbReference type="EMBL" id="KAJ9659230.1"/>
    </source>
</evidence>
<reference evidence="1" key="1">
    <citation type="submission" date="2022-10" db="EMBL/GenBank/DDBJ databases">
        <title>Culturing micro-colonial fungi from biological soil crusts in the Mojave desert and describing Neophaeococcomyces mojavensis, and introducing the new genera and species Taxawa tesnikishii.</title>
        <authorList>
            <person name="Kurbessoian T."/>
            <person name="Stajich J.E."/>
        </authorList>
    </citation>
    <scope>NUCLEOTIDE SEQUENCE</scope>
    <source>
        <strain evidence="1">JES_112</strain>
    </source>
</reference>
<name>A0ACC3ACB4_9EURO</name>
<accession>A0ACC3ACB4</accession>
<organism evidence="1 2">
    <name type="scientific">Neophaeococcomyces mojaviensis</name>
    <dbReference type="NCBI Taxonomy" id="3383035"/>
    <lineage>
        <taxon>Eukaryota</taxon>
        <taxon>Fungi</taxon>
        <taxon>Dikarya</taxon>
        <taxon>Ascomycota</taxon>
        <taxon>Pezizomycotina</taxon>
        <taxon>Eurotiomycetes</taxon>
        <taxon>Chaetothyriomycetidae</taxon>
        <taxon>Chaetothyriales</taxon>
        <taxon>Chaetothyriales incertae sedis</taxon>
        <taxon>Neophaeococcomyces</taxon>
    </lineage>
</organism>
<evidence type="ECO:0000313" key="2">
    <source>
        <dbReference type="Proteomes" id="UP001172386"/>
    </source>
</evidence>
<dbReference type="EC" id="2.1.1.319" evidence="1"/>
<keyword evidence="2" id="KW-1185">Reference proteome</keyword>
<sequence>MLRILESQAPAKQTATDTINTLSSRLSSATLLEDRRAAILGLRSFAKQFPASVASGALRDLIAGLRRDGEDPDTLKVVLETLLMLFEPDEKSPEASEDIPLWLSDEFTQRQDNVTALLDLLETGEFYLRLYSLQILSQVCAARPQRAQEAIITAPLGVSRITAVLEDKREAVRNEALLLLVALTPTSAELQKVVAFEDAFNRVFAMIDAEGGLTHGSTTVQDCLSLLSNLLKLNPSNQAYFREMGCIGRVAKILAQVIKEEESPDGVSEWVRPQRDVNLWGLLTVLQLFLVRGSQGTPLSQDAFWRSGLLQRVLQIAFHQTFAPNVRARALETCADIIRSNSSLQEQFGDLAVPAVRQSQPLANGRATPKTSSVKSGSSTPANVEMSNVIESLLDLTLDSTSSPYFDIRLAACNCVKAFFDGHNGIRGHVLRRAIEGHKSGDDAVPNILTVLLEPPSTRANSDSYQQWMAAVLLMHLLIDNSENKEQALKVSENDNEGEEDEEYEVVTFVQSITSNIVAGVQHPEDERALIGYLMMLSVWLFEDLGAVNDLLGETSSINGLISAVKVASPTMPLVAGLCTFLLGIVYEFSTKDSPIPRAKLHDVIMKGLTREVYLDKLTKLRESPYIRDFEVMPTMSDGGLPDVYFDQTFVEFFKDNFSRFLRAIDREPGFEVSIMANGVQKGVSRELVDSLRAQIDEQRTTLEKAESELVSLRQRLEQEELEHRRTRDSTTVELGRIKQINQSLHTNHEAELQAIQQDFARQKSALVSTHEAALAQMRKDQTLAVEQSMRQHKAELDYVEQRRKATERDLTRTKDNLAKRQAEAENAANQARRIQDEQQNEINALHKNLKVFEEQMSKAWKEHESQLQALRTELQGKAGTAQIRVAELEEELTIANAEQETLQKELSSLNNRFADAEKRANAAEASIEKTSKELQSSQGECEKLQKQLEDMQKELNTTKNDLKKSAEMKSKGADISAEELEMLRAAAAKQKDTQTELDDLLVVFADLEAKRVADKQRLKELGEEVSEDEDEGADDGDEDEEDEEDEDEDAE</sequence>
<proteinExistence type="predicted"/>
<keyword evidence="1" id="KW-0808">Transferase</keyword>
<comment type="caution">
    <text evidence="1">The sequence shown here is derived from an EMBL/GenBank/DDBJ whole genome shotgun (WGS) entry which is preliminary data.</text>
</comment>
<protein>
    <submittedName>
        <fullName evidence="1">Vesicle-mediated ER to Golgi transport protein</fullName>
        <ecNumber evidence="1">2.1.1.319</ecNumber>
    </submittedName>
</protein>